<feature type="transmembrane region" description="Helical" evidence="7">
    <location>
        <begin position="21"/>
        <end position="41"/>
    </location>
</feature>
<dbReference type="InterPro" id="IPR050814">
    <property type="entry name" value="Myo-inositol_Transporter"/>
</dbReference>
<dbReference type="PANTHER" id="PTHR48020">
    <property type="entry name" value="PROTON MYO-INOSITOL COTRANSPORTER"/>
    <property type="match status" value="1"/>
</dbReference>
<name>A0ABN9VNX5_9DINO</name>
<protein>
    <recommendedName>
        <fullName evidence="10">Major facilitator superfamily (MFS) profile domain-containing protein</fullName>
    </recommendedName>
</protein>
<dbReference type="EMBL" id="CAUYUJ010017327">
    <property type="protein sequence ID" value="CAK0873820.1"/>
    <property type="molecule type" value="Genomic_DNA"/>
</dbReference>
<keyword evidence="2" id="KW-0813">Transport</keyword>
<comment type="subcellular location">
    <subcellularLocation>
        <location evidence="1">Membrane</location>
    </subcellularLocation>
</comment>
<feature type="transmembrane region" description="Helical" evidence="7">
    <location>
        <begin position="217"/>
        <end position="239"/>
    </location>
</feature>
<evidence type="ECO:0000256" key="5">
    <source>
        <dbReference type="ARBA" id="ARBA00023136"/>
    </source>
</evidence>
<organism evidence="8 9">
    <name type="scientific">Prorocentrum cordatum</name>
    <dbReference type="NCBI Taxonomy" id="2364126"/>
    <lineage>
        <taxon>Eukaryota</taxon>
        <taxon>Sar</taxon>
        <taxon>Alveolata</taxon>
        <taxon>Dinophyceae</taxon>
        <taxon>Prorocentrales</taxon>
        <taxon>Prorocentraceae</taxon>
        <taxon>Prorocentrum</taxon>
    </lineage>
</organism>
<dbReference type="PANTHER" id="PTHR48020:SF12">
    <property type="entry name" value="PROTON MYO-INOSITOL COTRANSPORTER"/>
    <property type="match status" value="1"/>
</dbReference>
<accession>A0ABN9VNX5</accession>
<feature type="compositionally biased region" description="Pro residues" evidence="6">
    <location>
        <begin position="386"/>
        <end position="398"/>
    </location>
</feature>
<evidence type="ECO:0000256" key="1">
    <source>
        <dbReference type="ARBA" id="ARBA00004370"/>
    </source>
</evidence>
<keyword evidence="5 7" id="KW-0472">Membrane</keyword>
<feature type="transmembrane region" description="Helical" evidence="7">
    <location>
        <begin position="152"/>
        <end position="175"/>
    </location>
</feature>
<evidence type="ECO:0000256" key="4">
    <source>
        <dbReference type="ARBA" id="ARBA00022989"/>
    </source>
</evidence>
<feature type="non-terminal residue" evidence="8">
    <location>
        <position position="398"/>
    </location>
</feature>
<dbReference type="InterPro" id="IPR036259">
    <property type="entry name" value="MFS_trans_sf"/>
</dbReference>
<feature type="transmembrane region" description="Helical" evidence="7">
    <location>
        <begin position="47"/>
        <end position="67"/>
    </location>
</feature>
<keyword evidence="9" id="KW-1185">Reference proteome</keyword>
<sequence>MYVCEIAPPARRGQFVIMNEAAVCVGCLLGLEVGAAVVRGGSAAAGAWRLAVALGAVPAAVQLFFIFTLPEKPEVASPARRHRGARGRLPQAGPLGQGGARPHEERVKGRRGPGDQSCQELEGFPPMEGLLRWLRRLCRVQRAAWKAHSSSFLVALCFFFFTAASGISGMQSYAFDILLVSGVAEPLRLLPLVGWVKLAGSLIAAASADSPRVGRRVLAVVGSCSCMLCDAALAVHLAMPGLLPPAVPATALFVFIFGWNVGFGSLQFVVSLEVLPNEVRSTWSGQIYALVGLVEIALLQLFETMPAVSRPSCRDGCPGTTKTGFPGDPFLTLFFAVRRGPSLSLSLSPPGSRSWLLLAPASSRWSLSLVGRSAANSRTKQRFGARPPPLPPPPRRPP</sequence>
<evidence type="ECO:0000313" key="9">
    <source>
        <dbReference type="Proteomes" id="UP001189429"/>
    </source>
</evidence>
<dbReference type="Proteomes" id="UP001189429">
    <property type="component" value="Unassembled WGS sequence"/>
</dbReference>
<evidence type="ECO:0008006" key="10">
    <source>
        <dbReference type="Google" id="ProtNLM"/>
    </source>
</evidence>
<dbReference type="Pfam" id="PF00083">
    <property type="entry name" value="Sugar_tr"/>
    <property type="match status" value="1"/>
</dbReference>
<gene>
    <name evidence="8" type="ORF">PCOR1329_LOCUS58919</name>
</gene>
<keyword evidence="4 7" id="KW-1133">Transmembrane helix</keyword>
<proteinExistence type="predicted"/>
<comment type="caution">
    <text evidence="8">The sequence shown here is derived from an EMBL/GenBank/DDBJ whole genome shotgun (WGS) entry which is preliminary data.</text>
</comment>
<feature type="region of interest" description="Disordered" evidence="6">
    <location>
        <begin position="374"/>
        <end position="398"/>
    </location>
</feature>
<keyword evidence="3 7" id="KW-0812">Transmembrane</keyword>
<evidence type="ECO:0000256" key="6">
    <source>
        <dbReference type="SAM" id="MobiDB-lite"/>
    </source>
</evidence>
<feature type="region of interest" description="Disordered" evidence="6">
    <location>
        <begin position="77"/>
        <end position="121"/>
    </location>
</feature>
<dbReference type="SUPFAM" id="SSF103473">
    <property type="entry name" value="MFS general substrate transporter"/>
    <property type="match status" value="1"/>
</dbReference>
<dbReference type="InterPro" id="IPR005828">
    <property type="entry name" value="MFS_sugar_transport-like"/>
</dbReference>
<dbReference type="Gene3D" id="1.20.1250.20">
    <property type="entry name" value="MFS general substrate transporter like domains"/>
    <property type="match status" value="1"/>
</dbReference>
<feature type="transmembrane region" description="Helical" evidence="7">
    <location>
        <begin position="187"/>
        <end position="205"/>
    </location>
</feature>
<reference evidence="8" key="1">
    <citation type="submission" date="2023-10" db="EMBL/GenBank/DDBJ databases">
        <authorList>
            <person name="Chen Y."/>
            <person name="Shah S."/>
            <person name="Dougan E. K."/>
            <person name="Thang M."/>
            <person name="Chan C."/>
        </authorList>
    </citation>
    <scope>NUCLEOTIDE SEQUENCE [LARGE SCALE GENOMIC DNA]</scope>
</reference>
<evidence type="ECO:0000256" key="2">
    <source>
        <dbReference type="ARBA" id="ARBA00022448"/>
    </source>
</evidence>
<evidence type="ECO:0000256" key="3">
    <source>
        <dbReference type="ARBA" id="ARBA00022692"/>
    </source>
</evidence>
<evidence type="ECO:0000313" key="8">
    <source>
        <dbReference type="EMBL" id="CAK0873820.1"/>
    </source>
</evidence>
<feature type="transmembrane region" description="Helical" evidence="7">
    <location>
        <begin position="251"/>
        <end position="275"/>
    </location>
</feature>
<evidence type="ECO:0000256" key="7">
    <source>
        <dbReference type="SAM" id="Phobius"/>
    </source>
</evidence>